<dbReference type="OrthoDB" id="9933323at2"/>
<sequence>MKKYFIALFFLPLLLIACEEEGPLPPMPPYIFFNNDVNTYVIDPSDFSLTDDPEAKVDTIVGRIYAQQKFRSFTMGDSVMTSDILGDSISRIFKLAVPLKGKTEDFDVPFMVTDQAGNTVSTPFHYFIAKPIDTYTVTLGAQYNPYLGFFFSFEDKKVYTVSEMKAMKNPKGFCFGYNIGKKEILFVSPSDLILQNILPDYKADYITSFVSVSAVKGKPITKSVFDNMTNDALMRNLNMIEYATFSTATVNEGMAYLFKNEDNSVRGMMFVESLTTGMGGDVTLTIKMMR</sequence>
<dbReference type="AlphaFoldDB" id="A0A412P4L0"/>
<evidence type="ECO:0008006" key="6">
    <source>
        <dbReference type="Google" id="ProtNLM"/>
    </source>
</evidence>
<dbReference type="Proteomes" id="UP000284772">
    <property type="component" value="Unassembled WGS sequence"/>
</dbReference>
<evidence type="ECO:0000313" key="3">
    <source>
        <dbReference type="EMBL" id="RYT82086.1"/>
    </source>
</evidence>
<comment type="caution">
    <text evidence="3">The sequence shown here is derived from an EMBL/GenBank/DDBJ whole genome shotgun (WGS) entry which is preliminary data.</text>
</comment>
<feature type="signal peptide" evidence="1">
    <location>
        <begin position="1"/>
        <end position="17"/>
    </location>
</feature>
<dbReference type="EMBL" id="QRWT01000026">
    <property type="protein sequence ID" value="RGT48570.1"/>
    <property type="molecule type" value="Genomic_DNA"/>
</dbReference>
<keyword evidence="1" id="KW-0732">Signal</keyword>
<dbReference type="Proteomes" id="UP000291191">
    <property type="component" value="Unassembled WGS sequence"/>
</dbReference>
<protein>
    <recommendedName>
        <fullName evidence="6">DUF4466 domain-containing protein</fullName>
    </recommendedName>
</protein>
<reference evidence="2 4" key="1">
    <citation type="submission" date="2018-08" db="EMBL/GenBank/DDBJ databases">
        <title>A genome reference for cultivated species of the human gut microbiota.</title>
        <authorList>
            <person name="Zou Y."/>
            <person name="Xue W."/>
            <person name="Luo G."/>
        </authorList>
    </citation>
    <scope>NUCLEOTIDE SEQUENCE [LARGE SCALE GENOMIC DNA]</scope>
    <source>
        <strain evidence="2 4">AF19-10AC</strain>
    </source>
</reference>
<evidence type="ECO:0000313" key="4">
    <source>
        <dbReference type="Proteomes" id="UP000284772"/>
    </source>
</evidence>
<keyword evidence="5" id="KW-1185">Reference proteome</keyword>
<proteinExistence type="predicted"/>
<organism evidence="3 5">
    <name type="scientific">Bacteroides intestinalis</name>
    <dbReference type="NCBI Taxonomy" id="329854"/>
    <lineage>
        <taxon>Bacteria</taxon>
        <taxon>Pseudomonadati</taxon>
        <taxon>Bacteroidota</taxon>
        <taxon>Bacteroidia</taxon>
        <taxon>Bacteroidales</taxon>
        <taxon>Bacteroidaceae</taxon>
        <taxon>Bacteroides</taxon>
    </lineage>
</organism>
<name>A0A412P4L0_9BACE</name>
<dbReference type="RefSeq" id="WP_044533471.1">
    <property type="nucleotide sequence ID" value="NZ_BAABZC010000001.1"/>
</dbReference>
<accession>A0A412P4L0</accession>
<evidence type="ECO:0000313" key="5">
    <source>
        <dbReference type="Proteomes" id="UP000291191"/>
    </source>
</evidence>
<evidence type="ECO:0000313" key="2">
    <source>
        <dbReference type="EMBL" id="RGT48570.1"/>
    </source>
</evidence>
<reference evidence="3 5" key="2">
    <citation type="journal article" date="2019" name="Science, e1252229">
        <title>Invertible promoters mediate bacterial phase variation, antibiotic resistance, and host adaptation in the gut.</title>
        <authorList>
            <person name="Jiang X."/>
            <person name="Hall A.B."/>
            <person name="Arthur T.D."/>
            <person name="Plichta D.R."/>
            <person name="Covington C.T."/>
            <person name="Poyet M."/>
            <person name="Crothers J."/>
            <person name="Moses P.L."/>
            <person name="Tolonen A.C."/>
            <person name="Vlamakis H."/>
            <person name="Alm E.J."/>
            <person name="Xavier R.J."/>
        </authorList>
    </citation>
    <scope>NUCLEOTIDE SEQUENCE [LARGE SCALE GENOMIC DNA]</scope>
    <source>
        <strain evidence="5">bf_0095</strain>
        <strain evidence="3">Bf_0095</strain>
    </source>
</reference>
<evidence type="ECO:0000256" key="1">
    <source>
        <dbReference type="SAM" id="SignalP"/>
    </source>
</evidence>
<feature type="chain" id="PRO_5044602111" description="DUF4466 domain-containing protein" evidence="1">
    <location>
        <begin position="18"/>
        <end position="290"/>
    </location>
</feature>
<dbReference type="PROSITE" id="PS51257">
    <property type="entry name" value="PROKAR_LIPOPROTEIN"/>
    <property type="match status" value="1"/>
</dbReference>
<gene>
    <name evidence="2" type="ORF">DWX27_18320</name>
    <name evidence="3" type="ORF">EAJ06_03605</name>
</gene>
<dbReference type="EMBL" id="RCXO01000003">
    <property type="protein sequence ID" value="RYT82086.1"/>
    <property type="molecule type" value="Genomic_DNA"/>
</dbReference>